<reference evidence="2 3" key="2">
    <citation type="submission" date="2018-11" db="EMBL/GenBank/DDBJ databases">
        <authorList>
            <consortium name="Pathogen Informatics"/>
        </authorList>
    </citation>
    <scope>NUCLEOTIDE SEQUENCE [LARGE SCALE GENOMIC DNA]</scope>
</reference>
<accession>A0A0N5CS23</accession>
<dbReference type="STRING" id="103827.A0A0N5CS23"/>
<gene>
    <name evidence="2" type="ORF">TCLT_LOCUS3024</name>
</gene>
<dbReference type="AlphaFoldDB" id="A0A0N5CS23"/>
<dbReference type="InterPro" id="IPR008387">
    <property type="entry name" value="ATP_synth_f6_mt"/>
</dbReference>
<sequence length="152" mass="17393">MLLKVGFSSGYRMASTGMQRIKSDTLVKDLFLRKIKEFEAKIAGKEDILVDATPETLRSLDDQLLRLANKYHLENKEMVKELPTKCFEMPSLQSAVSVLFEGKSLDDLNKELAEEIKEYTSSRQKKLAEQEEAQVHMQKSLDQVPTKDPKSR</sequence>
<dbReference type="GO" id="GO:0045259">
    <property type="term" value="C:proton-transporting ATP synthase complex"/>
    <property type="evidence" value="ECO:0007669"/>
    <property type="project" value="InterPro"/>
</dbReference>
<dbReference type="Pfam" id="PF05511">
    <property type="entry name" value="ATP-synt_F6"/>
    <property type="match status" value="1"/>
</dbReference>
<dbReference type="GO" id="GO:0015078">
    <property type="term" value="F:proton transmembrane transporter activity"/>
    <property type="evidence" value="ECO:0007669"/>
    <property type="project" value="InterPro"/>
</dbReference>
<proteinExistence type="predicted"/>
<dbReference type="Proteomes" id="UP000276776">
    <property type="component" value="Unassembled WGS sequence"/>
</dbReference>
<dbReference type="GO" id="GO:0015986">
    <property type="term" value="P:proton motive force-driven ATP synthesis"/>
    <property type="evidence" value="ECO:0007669"/>
    <property type="project" value="InterPro"/>
</dbReference>
<dbReference type="SUPFAM" id="SSF111357">
    <property type="entry name" value="Mitochondrial ATP synthase coupling factor 6"/>
    <property type="match status" value="1"/>
</dbReference>
<evidence type="ECO:0000313" key="3">
    <source>
        <dbReference type="Proteomes" id="UP000276776"/>
    </source>
</evidence>
<dbReference type="EMBL" id="UYYF01000895">
    <property type="protein sequence ID" value="VDM99281.1"/>
    <property type="molecule type" value="Genomic_DNA"/>
</dbReference>
<dbReference type="Gene3D" id="1.10.246.110">
    <property type="entry name" value="Mitochondrial ATP synthase-coupling factor 6"/>
    <property type="match status" value="1"/>
</dbReference>
<keyword evidence="3" id="KW-1185">Reference proteome</keyword>
<evidence type="ECO:0000313" key="2">
    <source>
        <dbReference type="EMBL" id="VDM99281.1"/>
    </source>
</evidence>
<evidence type="ECO:0000313" key="4">
    <source>
        <dbReference type="WBParaSite" id="TCLT_0000302301-mRNA-1"/>
    </source>
</evidence>
<dbReference type="InterPro" id="IPR036204">
    <property type="entry name" value="ATP_synth_f6_sf_mt"/>
</dbReference>
<protein>
    <submittedName>
        <fullName evidence="4">ATP synthase-coupling factor 6, mitochondrial</fullName>
    </submittedName>
</protein>
<feature type="region of interest" description="Disordered" evidence="1">
    <location>
        <begin position="123"/>
        <end position="152"/>
    </location>
</feature>
<dbReference type="OMA" id="ACRQDLI"/>
<organism evidence="4">
    <name type="scientific">Thelazia callipaeda</name>
    <name type="common">Oriental eyeworm</name>
    <name type="synonym">Parasitic nematode</name>
    <dbReference type="NCBI Taxonomy" id="103827"/>
    <lineage>
        <taxon>Eukaryota</taxon>
        <taxon>Metazoa</taxon>
        <taxon>Ecdysozoa</taxon>
        <taxon>Nematoda</taxon>
        <taxon>Chromadorea</taxon>
        <taxon>Rhabditida</taxon>
        <taxon>Spirurina</taxon>
        <taxon>Spiruromorpha</taxon>
        <taxon>Thelazioidea</taxon>
        <taxon>Thelaziidae</taxon>
        <taxon>Thelazia</taxon>
    </lineage>
</organism>
<dbReference type="OrthoDB" id="8902296at2759"/>
<dbReference type="WBParaSite" id="TCLT_0000302301-mRNA-1">
    <property type="protein sequence ID" value="TCLT_0000302301-mRNA-1"/>
    <property type="gene ID" value="TCLT_0000302301"/>
</dbReference>
<reference evidence="4" key="1">
    <citation type="submission" date="2017-02" db="UniProtKB">
        <authorList>
            <consortium name="WormBaseParasite"/>
        </authorList>
    </citation>
    <scope>IDENTIFICATION</scope>
</reference>
<evidence type="ECO:0000256" key="1">
    <source>
        <dbReference type="SAM" id="MobiDB-lite"/>
    </source>
</evidence>
<name>A0A0N5CS23_THECL</name>